<dbReference type="EMBL" id="BAAAKJ010000075">
    <property type="protein sequence ID" value="GAA1388874.1"/>
    <property type="molecule type" value="Genomic_DNA"/>
</dbReference>
<name>A0ABN1XSM0_9ACTN</name>
<comment type="caution">
    <text evidence="1">The sequence shown here is derived from an EMBL/GenBank/DDBJ whole genome shotgun (WGS) entry which is preliminary data.</text>
</comment>
<evidence type="ECO:0000313" key="1">
    <source>
        <dbReference type="EMBL" id="GAA1388874.1"/>
    </source>
</evidence>
<keyword evidence="2" id="KW-1185">Reference proteome</keyword>
<gene>
    <name evidence="1" type="ORF">GCM10009639_15840</name>
</gene>
<reference evidence="1 2" key="1">
    <citation type="journal article" date="2019" name="Int. J. Syst. Evol. Microbiol.">
        <title>The Global Catalogue of Microorganisms (GCM) 10K type strain sequencing project: providing services to taxonomists for standard genome sequencing and annotation.</title>
        <authorList>
            <consortium name="The Broad Institute Genomics Platform"/>
            <consortium name="The Broad Institute Genome Sequencing Center for Infectious Disease"/>
            <person name="Wu L."/>
            <person name="Ma J."/>
        </authorList>
    </citation>
    <scope>NUCLEOTIDE SEQUENCE [LARGE SCALE GENOMIC DNA]</scope>
    <source>
        <strain evidence="1 2">JCM 12393</strain>
    </source>
</reference>
<evidence type="ECO:0000313" key="2">
    <source>
        <dbReference type="Proteomes" id="UP001499863"/>
    </source>
</evidence>
<accession>A0ABN1XSM0</accession>
<protein>
    <submittedName>
        <fullName evidence="1">Uncharacterized protein</fullName>
    </submittedName>
</protein>
<sequence>MLAALDQQGAARAVHPADTIGKLAVVAETAARLLDAVGWWISYVPPGSQLMRTARHAVYRMTSGPSSTRAETQRAQIEAPDAVFDLRHYPMTRRAVRGGAFALRAGAAGNDPAEEAMLVVSGYRGMVAAGGRNPAGGWLLELFADDATLPLGQVASALRALVAVALAGPASPPEG</sequence>
<dbReference type="Proteomes" id="UP001499863">
    <property type="component" value="Unassembled WGS sequence"/>
</dbReference>
<organism evidence="1 2">
    <name type="scientific">Kitasatospora putterlickiae</name>
    <dbReference type="NCBI Taxonomy" id="221725"/>
    <lineage>
        <taxon>Bacteria</taxon>
        <taxon>Bacillati</taxon>
        <taxon>Actinomycetota</taxon>
        <taxon>Actinomycetes</taxon>
        <taxon>Kitasatosporales</taxon>
        <taxon>Streptomycetaceae</taxon>
        <taxon>Kitasatospora</taxon>
    </lineage>
</organism>
<proteinExistence type="predicted"/>